<dbReference type="SUPFAM" id="SSF53335">
    <property type="entry name" value="S-adenosyl-L-methionine-dependent methyltransferases"/>
    <property type="match status" value="1"/>
</dbReference>
<dbReference type="PROSITE" id="PS51686">
    <property type="entry name" value="SAM_MT_RSMB_NOP"/>
    <property type="match status" value="1"/>
</dbReference>
<evidence type="ECO:0000256" key="4">
    <source>
        <dbReference type="ARBA" id="ARBA00022884"/>
    </source>
</evidence>
<dbReference type="InterPro" id="IPR049560">
    <property type="entry name" value="MeTrfase_RsmB-F_NOP2_cat"/>
</dbReference>
<dbReference type="PANTHER" id="PTHR34825">
    <property type="entry name" value="CONSERVED PROTEIN, WITH A WEAK D-GALACTARATE DEHYDRATASE/ALTRONATE HYDROLASE DOMAIN"/>
    <property type="match status" value="1"/>
</dbReference>
<evidence type="ECO:0000256" key="2">
    <source>
        <dbReference type="ARBA" id="ARBA00022679"/>
    </source>
</evidence>
<evidence type="ECO:0000256" key="3">
    <source>
        <dbReference type="ARBA" id="ARBA00022691"/>
    </source>
</evidence>
<dbReference type="EMBL" id="JAPFFF010000027">
    <property type="protein sequence ID" value="KAK8848019.1"/>
    <property type="molecule type" value="Genomic_DNA"/>
</dbReference>
<keyword evidence="2 5" id="KW-0808">Transferase</keyword>
<feature type="region of interest" description="Disordered" evidence="6">
    <location>
        <begin position="1105"/>
        <end position="1132"/>
    </location>
</feature>
<feature type="domain" description="SAM-dependent MTase RsmB/NOP-type" evidence="7">
    <location>
        <begin position="194"/>
        <end position="332"/>
    </location>
</feature>
<comment type="caution">
    <text evidence="5">Lacks conserved residue(s) required for the propagation of feature annotation.</text>
</comment>
<dbReference type="InterPro" id="IPR001678">
    <property type="entry name" value="MeTrfase_RsmB-F_NOP2_dom"/>
</dbReference>
<evidence type="ECO:0000256" key="6">
    <source>
        <dbReference type="SAM" id="MobiDB-lite"/>
    </source>
</evidence>
<keyword evidence="1 5" id="KW-0489">Methyltransferase</keyword>
<accession>A0ABR2HJL2</accession>
<evidence type="ECO:0000313" key="9">
    <source>
        <dbReference type="Proteomes" id="UP001470230"/>
    </source>
</evidence>
<evidence type="ECO:0000313" key="8">
    <source>
        <dbReference type="EMBL" id="KAK8848019.1"/>
    </source>
</evidence>
<evidence type="ECO:0000256" key="1">
    <source>
        <dbReference type="ARBA" id="ARBA00022603"/>
    </source>
</evidence>
<evidence type="ECO:0000259" key="7">
    <source>
        <dbReference type="PROSITE" id="PS51686"/>
    </source>
</evidence>
<dbReference type="Pfam" id="PF08011">
    <property type="entry name" value="PDDEXK_9"/>
    <property type="match status" value="1"/>
</dbReference>
<organism evidence="8 9">
    <name type="scientific">Tritrichomonas musculus</name>
    <dbReference type="NCBI Taxonomy" id="1915356"/>
    <lineage>
        <taxon>Eukaryota</taxon>
        <taxon>Metamonada</taxon>
        <taxon>Parabasalia</taxon>
        <taxon>Tritrichomonadida</taxon>
        <taxon>Tritrichomonadidae</taxon>
        <taxon>Tritrichomonas</taxon>
    </lineage>
</organism>
<reference evidence="8 9" key="1">
    <citation type="submission" date="2024-04" db="EMBL/GenBank/DDBJ databases">
        <title>Tritrichomonas musculus Genome.</title>
        <authorList>
            <person name="Alves-Ferreira E."/>
            <person name="Grigg M."/>
            <person name="Lorenzi H."/>
            <person name="Galac M."/>
        </authorList>
    </citation>
    <scope>NUCLEOTIDE SEQUENCE [LARGE SCALE GENOMIC DNA]</scope>
    <source>
        <strain evidence="8 9">EAF2021</strain>
    </source>
</reference>
<dbReference type="Proteomes" id="UP001470230">
    <property type="component" value="Unassembled WGS sequence"/>
</dbReference>
<protein>
    <recommendedName>
        <fullName evidence="7">SAM-dependent MTase RsmB/NOP-type domain-containing protein</fullName>
    </recommendedName>
</protein>
<gene>
    <name evidence="8" type="ORF">M9Y10_019072</name>
</gene>
<dbReference type="InterPro" id="IPR029063">
    <property type="entry name" value="SAM-dependent_MTases_sf"/>
</dbReference>
<dbReference type="Gene3D" id="3.40.50.150">
    <property type="entry name" value="Vaccinia Virus protein VP39"/>
    <property type="match status" value="1"/>
</dbReference>
<keyword evidence="9" id="KW-1185">Reference proteome</keyword>
<comment type="caution">
    <text evidence="8">The sequence shown here is derived from an EMBL/GenBank/DDBJ whole genome shotgun (WGS) entry which is preliminary data.</text>
</comment>
<dbReference type="InterPro" id="IPR018631">
    <property type="entry name" value="AAA-ATPase-like_dom"/>
</dbReference>
<keyword evidence="4 5" id="KW-0694">RNA-binding</keyword>
<evidence type="ECO:0000256" key="5">
    <source>
        <dbReference type="PROSITE-ProRule" id="PRU01023"/>
    </source>
</evidence>
<dbReference type="Pfam" id="PF09820">
    <property type="entry name" value="AAA-ATPase_like"/>
    <property type="match status" value="1"/>
</dbReference>
<dbReference type="Pfam" id="PF01189">
    <property type="entry name" value="Methyltr_RsmB-F"/>
    <property type="match status" value="1"/>
</dbReference>
<comment type="similarity">
    <text evidence="5">Belongs to the class I-like SAM-binding methyltransferase superfamily. RsmB/NOP family.</text>
</comment>
<dbReference type="InterPro" id="IPR012547">
    <property type="entry name" value="PDDEXK_9"/>
</dbReference>
<proteinExistence type="inferred from homology"/>
<name>A0ABR2HJL2_9EUKA</name>
<feature type="compositionally biased region" description="Acidic residues" evidence="6">
    <location>
        <begin position="1107"/>
        <end position="1132"/>
    </location>
</feature>
<sequence length="1132" mass="131116">MGLKEFIQFYQNILVKTGHVKKSELEQMLYTESNQKSNFFYITAKNERLSHLMLNFKYLIPRLEKEQADVIIIKPNSNIDGVMINVIYKNIPQSMNMYKNWIKEYVKLSFLERFKFSSIIPFLFIDVQNTDSLFCQGNIDPTVIKILTKILSEGVIFVNEPDKKKAKDNYNFGSENLCVISYEKSQDIPQIVPFDKVVCIAPSSNDGAIFEDQSDWSVEKAISNQQIQKDYLKSSLKKLKPGGICVYSTFSINPIENEDVINSVLNEFDNEFNIIDCSQEFNSIKRCQGLTDWDNIEFYPKAPNVPNIHFCMRFYSHLIHSDSIFVAVIQRVSSKNIEIQTQDEGDEKAFSNLPGDILNNIVDEFGFNRNDFNQISFLCSKKFKDTIFHVSSELQSIIKTNETLKISRIGSPSFVFNNADIKTIPIPSYIGLPSKRVICIDYDTFKKMEISLSIEIEQLPSQTQEYLKSIKTGGIYIEVIPSEIKFGAYLNNKTIQIKMSSEKFQQLFDKVKFFTFFRPVGIGKSDFYEIRQNNCLYVDKTDFISSWWNRKDQVTLITRPHRFGKTLVLSMVKYFFSFQYKDEGATIFEKTKIWNDKKMMQKQGNYPVISITFVSIKSNNVNDIIFGIKQEIINVFMEFTDILLSSNKLNEIEIDFIKSINSKIDNDVIAARAIFQLCSFINKVLGKKTIILLDEYDTPMVRFWTNRDEDGWMKLMNFLRIFFCSTFKDNIYLESAIITGITRICKETIFSGLNNLNVVSTISTCYSDTFGFTSAEVNKILNNYSLSFWKDEIVKWYDGYTFGGSSEIYNPWSINSFVGLLEGPTCYWTNISDNSLINDLIKNCSKDVYSAFVGLLQDETYQFNLDSNISFNNFYQREKESIFSLLVASGYITVIEYDLSGKVFSKIPNFEVKETFKKMINDWFSPSLESYSEFIKSFLSCNIKSMKKNLDNIIYRCLTGFDSAESFYHGLVLGMLVNLMGSYIVLSNHTSGRGRPDVLIIPKDRSKKGYIIEFKSSNKGSTKNKSSMNTTRPKKKEILLKLAKNGLNQIERQKYDTALKEIGITKNRIIKYSISFFKSECLILLYKDNIVQTIYNKKVEEYIKEESTEEEEEEELIEEEEIIEEEELVEEE</sequence>
<dbReference type="PANTHER" id="PTHR34825:SF1">
    <property type="entry name" value="AAA-ATPASE-LIKE DOMAIN-CONTAINING PROTEIN"/>
    <property type="match status" value="1"/>
</dbReference>
<keyword evidence="3 5" id="KW-0949">S-adenosyl-L-methionine</keyword>